<dbReference type="PROSITE" id="PS51030">
    <property type="entry name" value="NUCLEAR_REC_DBD_2"/>
    <property type="match status" value="1"/>
</dbReference>
<evidence type="ECO:0000259" key="11">
    <source>
        <dbReference type="PROSITE" id="PS51843"/>
    </source>
</evidence>
<feature type="domain" description="NR LBD" evidence="11">
    <location>
        <begin position="1180"/>
        <end position="1424"/>
    </location>
</feature>
<sequence>MIPVSIFTPHSVVSSVEQNDYHYSSNRFSSLQLRSLPPAEHNSFIPVSQNVVIGDQSDNNSFIIDSEYQLYSPVTSTITTTTSTAVHYNDDEINPSDDQNRLSSFELISRLIDAEGLIELGHNIPINSHSTSVTIDEIVDLSDLDEGSEKTLWSTQGDEAAVNSFNLDKINEHNTNTITTNSSHNHSGDHNSDHKVETDKPMVLPSVQTTEYVSVDPNTLENTNILLSTNLQNMPPLIPNEYTGYQGSYYDTTAPTNPLPLQSLPGSLSANTVLPENYIPPPSLTPSNITATAGYPVELMGSTPVISISQPTSIHQSPLHHRDGSSILQMSTSPTTRIDPVDNNINNNSCESSLLIDPFIKAEYIDYQEYISATPSGGSGSGRIQTLEAASPASAAPVGATMVYTCQPSFNNSVYSVKHIENSLKYSPNHMKSVIRCSAPGPGSATAYSSSVSTTVQPNPPVFISHTVYTNNANSSRISCPPTVHLQHIVSNSSQVMITMPPASYAQFAPPQSLHQPVYSIVNNSTHLKASTITSITTTPTTATTTTTTINNMIYNSGDCRSQPILGQARHQQIFLTTPSSCSPHPSISSNGNCTINNHMPLTNTITQSRCTSSNISIKKNKPPTSMTETIYVNDNTLFSRSTLQPVFTNGLIGSFQYLKSNDYVTLVNQQSQETLLVQPCFSSINSNTQKSSQYDALKKSGLPEYLRNNQLKGSGDHIQHYVTDLPQNSNLNFVPRCSSSSAASSSTSSLQFHPPVRRHSAPFQSVSQNSMPQLSEISIQRCKFPMVVSQTPNENQPNNNNNYSRVIPSVLCCLSNANSNITLPSMDQHAPNTTATVTTTSTSNSTKVIPIVENDMMILTNRNPTSIQSPPSSASSSKSAAPPSVPSGSGVVGLCQIQSVIIPSQDNNSDNKLGQLQEVENNNKSSNNQFTISSPLWINCTSPLSLPSSSSSSSVCCLLRPTGRSTNRASGKHYGVISCEGCKGFFKRTVRKELTYICRDNQDCQIDKRLRNRCQYCRYQKCLRVGMRREAVQEERQQQQQSGVQNSSPTLCNYTYEQFTGNGSCSSNNSATTVGTTLNYMCGCRGGNLKQNEQKSTLLQTNHRPLTPQSTGLITNNSTVNDSYHRYQSKELSSGVIPPTLTLPLPPDALEYIRTAELTVTDQRKLWLKCYDRKKRVMVSDLMTTFLQDIYVRDEKGDGCGHLDVEQLKNCLGKCPTTAVDHFIPLLDLIIWSSKLPYMNQLSCNVQLDLLKSACIELILVNLAYRLANNIDGDNRSDSDNISNNKENTVSSTTTGRGTSTTKMIEEDVNDFPEFHLLNNLTKSLHTSATTTTNKNSNNNVEDDGYKSNSCSRSNTTTTTISNNNNNNSNNNNVQNRHHHHQFSSKSDSADKLIINLAEKLRSLHLDSVELGCLKLILLLNPG</sequence>
<reference evidence="13" key="2">
    <citation type="submission" date="2023-11" db="UniProtKB">
        <authorList>
            <consortium name="WormBaseParasite"/>
        </authorList>
    </citation>
    <scope>IDENTIFICATION</scope>
</reference>
<keyword evidence="12" id="KW-1185">Reference proteome</keyword>
<feature type="compositionally biased region" description="Low complexity" evidence="9">
    <location>
        <begin position="870"/>
        <end position="890"/>
    </location>
</feature>
<dbReference type="WBParaSite" id="TREG1_27650.1">
    <property type="protein sequence ID" value="TREG1_27650.1"/>
    <property type="gene ID" value="TREG1_27650"/>
</dbReference>
<keyword evidence="1" id="KW-0479">Metal-binding</keyword>
<feature type="compositionally biased region" description="Low complexity" evidence="9">
    <location>
        <begin position="1329"/>
        <end position="1341"/>
    </location>
</feature>
<evidence type="ECO:0000256" key="4">
    <source>
        <dbReference type="ARBA" id="ARBA00023015"/>
    </source>
</evidence>
<keyword evidence="6" id="KW-0804">Transcription</keyword>
<keyword evidence="8" id="KW-0539">Nucleus</keyword>
<dbReference type="PRINTS" id="PR00047">
    <property type="entry name" value="STROIDFINGER"/>
</dbReference>
<dbReference type="Proteomes" id="UP000050795">
    <property type="component" value="Unassembled WGS sequence"/>
</dbReference>
<feature type="region of interest" description="Disordered" evidence="9">
    <location>
        <begin position="863"/>
        <end position="890"/>
    </location>
</feature>
<dbReference type="GO" id="GO:0008270">
    <property type="term" value="F:zinc ion binding"/>
    <property type="evidence" value="ECO:0007669"/>
    <property type="project" value="UniProtKB-KW"/>
</dbReference>
<reference evidence="12" key="1">
    <citation type="submission" date="2022-06" db="EMBL/GenBank/DDBJ databases">
        <authorList>
            <person name="Berger JAMES D."/>
            <person name="Berger JAMES D."/>
        </authorList>
    </citation>
    <scope>NUCLEOTIDE SEQUENCE [LARGE SCALE GENOMIC DNA]</scope>
</reference>
<evidence type="ECO:0000256" key="6">
    <source>
        <dbReference type="ARBA" id="ARBA00023163"/>
    </source>
</evidence>
<evidence type="ECO:0000259" key="10">
    <source>
        <dbReference type="PROSITE" id="PS51030"/>
    </source>
</evidence>
<evidence type="ECO:0000313" key="13">
    <source>
        <dbReference type="WBParaSite" id="TREG1_27650.1"/>
    </source>
</evidence>
<feature type="compositionally biased region" description="Low complexity" evidence="9">
    <location>
        <begin position="1349"/>
        <end position="1374"/>
    </location>
</feature>
<dbReference type="PRINTS" id="PR00398">
    <property type="entry name" value="STRDHORMONER"/>
</dbReference>
<dbReference type="CDD" id="cd06956">
    <property type="entry name" value="NR_DBD_RXR"/>
    <property type="match status" value="1"/>
</dbReference>
<evidence type="ECO:0000256" key="3">
    <source>
        <dbReference type="ARBA" id="ARBA00022833"/>
    </source>
</evidence>
<evidence type="ECO:0000256" key="1">
    <source>
        <dbReference type="ARBA" id="ARBA00022723"/>
    </source>
</evidence>
<dbReference type="SUPFAM" id="SSF48508">
    <property type="entry name" value="Nuclear receptor ligand-binding domain"/>
    <property type="match status" value="1"/>
</dbReference>
<protein>
    <recommendedName>
        <fullName evidence="14">Nuclear receptor domain-containing protein</fullName>
    </recommendedName>
</protein>
<evidence type="ECO:0000256" key="5">
    <source>
        <dbReference type="ARBA" id="ARBA00023125"/>
    </source>
</evidence>
<dbReference type="InterPro" id="IPR001723">
    <property type="entry name" value="Nuclear_hrmn_rcpt"/>
</dbReference>
<evidence type="ECO:0000256" key="2">
    <source>
        <dbReference type="ARBA" id="ARBA00022771"/>
    </source>
</evidence>
<dbReference type="InterPro" id="IPR050274">
    <property type="entry name" value="Nuclear_hormone_rcpt_NR2"/>
</dbReference>
<evidence type="ECO:0000256" key="9">
    <source>
        <dbReference type="SAM" id="MobiDB-lite"/>
    </source>
</evidence>
<organism evidence="12 13">
    <name type="scientific">Trichobilharzia regenti</name>
    <name type="common">Nasal bird schistosome</name>
    <dbReference type="NCBI Taxonomy" id="157069"/>
    <lineage>
        <taxon>Eukaryota</taxon>
        <taxon>Metazoa</taxon>
        <taxon>Spiralia</taxon>
        <taxon>Lophotrochozoa</taxon>
        <taxon>Platyhelminthes</taxon>
        <taxon>Trematoda</taxon>
        <taxon>Digenea</taxon>
        <taxon>Strigeidida</taxon>
        <taxon>Schistosomatoidea</taxon>
        <taxon>Schistosomatidae</taxon>
        <taxon>Trichobilharzia</taxon>
    </lineage>
</organism>
<dbReference type="GO" id="GO:0043565">
    <property type="term" value="F:sequence-specific DNA binding"/>
    <property type="evidence" value="ECO:0007669"/>
    <property type="project" value="InterPro"/>
</dbReference>
<keyword evidence="7" id="KW-0675">Receptor</keyword>
<feature type="region of interest" description="Disordered" evidence="9">
    <location>
        <begin position="1275"/>
        <end position="1302"/>
    </location>
</feature>
<dbReference type="InterPro" id="IPR000536">
    <property type="entry name" value="Nucl_hrmn_rcpt_lig-bd"/>
</dbReference>
<dbReference type="InterPro" id="IPR001628">
    <property type="entry name" value="Znf_hrmn_rcpt"/>
</dbReference>
<name>A0AA85JLX2_TRIRE</name>
<keyword evidence="4" id="KW-0805">Transcription regulation</keyword>
<feature type="compositionally biased region" description="Low complexity" evidence="9">
    <location>
        <begin position="1281"/>
        <end position="1302"/>
    </location>
</feature>
<dbReference type="SMART" id="SM00399">
    <property type="entry name" value="ZnF_C4"/>
    <property type="match status" value="1"/>
</dbReference>
<dbReference type="Gene3D" id="3.30.50.10">
    <property type="entry name" value="Erythroid Transcription Factor GATA-1, subunit A"/>
    <property type="match status" value="1"/>
</dbReference>
<dbReference type="PROSITE" id="PS51843">
    <property type="entry name" value="NR_LBD"/>
    <property type="match status" value="1"/>
</dbReference>
<keyword evidence="2" id="KW-0863">Zinc-finger</keyword>
<keyword evidence="3" id="KW-0862">Zinc</keyword>
<feature type="region of interest" description="Disordered" evidence="9">
    <location>
        <begin position="745"/>
        <end position="766"/>
    </location>
</feature>
<proteinExistence type="predicted"/>
<evidence type="ECO:0000313" key="12">
    <source>
        <dbReference type="Proteomes" id="UP000050795"/>
    </source>
</evidence>
<accession>A0AA85JLX2</accession>
<evidence type="ECO:0000256" key="8">
    <source>
        <dbReference type="ARBA" id="ARBA00023242"/>
    </source>
</evidence>
<feature type="domain" description="Nuclear receptor" evidence="10">
    <location>
        <begin position="951"/>
        <end position="1035"/>
    </location>
</feature>
<keyword evidence="5" id="KW-0238">DNA-binding</keyword>
<dbReference type="InterPro" id="IPR013088">
    <property type="entry name" value="Znf_NHR/GATA"/>
</dbReference>
<dbReference type="Gene3D" id="1.10.565.10">
    <property type="entry name" value="Retinoid X Receptor"/>
    <property type="match status" value="2"/>
</dbReference>
<dbReference type="SUPFAM" id="SSF57716">
    <property type="entry name" value="Glucocorticoid receptor-like (DNA-binding domain)"/>
    <property type="match status" value="1"/>
</dbReference>
<evidence type="ECO:0000256" key="7">
    <source>
        <dbReference type="ARBA" id="ARBA00023170"/>
    </source>
</evidence>
<feature type="region of interest" description="Disordered" evidence="9">
    <location>
        <begin position="1329"/>
        <end position="1388"/>
    </location>
</feature>
<evidence type="ECO:0008006" key="14">
    <source>
        <dbReference type="Google" id="ProtNLM"/>
    </source>
</evidence>
<dbReference type="GO" id="GO:0003700">
    <property type="term" value="F:DNA-binding transcription factor activity"/>
    <property type="evidence" value="ECO:0007669"/>
    <property type="project" value="InterPro"/>
</dbReference>
<dbReference type="Pfam" id="PF00105">
    <property type="entry name" value="zf-C4"/>
    <property type="match status" value="1"/>
</dbReference>
<dbReference type="PANTHER" id="PTHR24083">
    <property type="entry name" value="NUCLEAR HORMONE RECEPTOR"/>
    <property type="match status" value="1"/>
</dbReference>
<dbReference type="InterPro" id="IPR035500">
    <property type="entry name" value="NHR-like_dom_sf"/>
</dbReference>